<dbReference type="PANTHER" id="PTHR22953">
    <property type="entry name" value="ACID PHOSPHATASE RELATED"/>
    <property type="match status" value="1"/>
</dbReference>
<dbReference type="Gene3D" id="3.60.21.10">
    <property type="match status" value="1"/>
</dbReference>
<organism evidence="5 6">
    <name type="scientific">Anaerostipes butyraticus</name>
    <dbReference type="NCBI Taxonomy" id="645466"/>
    <lineage>
        <taxon>Bacteria</taxon>
        <taxon>Bacillati</taxon>
        <taxon>Bacillota</taxon>
        <taxon>Clostridia</taxon>
        <taxon>Lachnospirales</taxon>
        <taxon>Lachnospiraceae</taxon>
        <taxon>Anaerostipes</taxon>
    </lineage>
</organism>
<proteinExistence type="predicted"/>
<dbReference type="RefSeq" id="WP_201311894.1">
    <property type="nucleotide sequence ID" value="NZ_BLYI01000062.1"/>
</dbReference>
<name>A0A916VDV7_9FIRM</name>
<protein>
    <recommendedName>
        <fullName evidence="4">Calcineurin-like phosphoesterase domain-containing protein</fullName>
    </recommendedName>
</protein>
<evidence type="ECO:0000256" key="3">
    <source>
        <dbReference type="SAM" id="Phobius"/>
    </source>
</evidence>
<keyword evidence="3" id="KW-1133">Transmembrane helix</keyword>
<dbReference type="AlphaFoldDB" id="A0A916VDV7"/>
<dbReference type="InterPro" id="IPR039331">
    <property type="entry name" value="PAPs-like"/>
</dbReference>
<dbReference type="GO" id="GO:0003993">
    <property type="term" value="F:acid phosphatase activity"/>
    <property type="evidence" value="ECO:0007669"/>
    <property type="project" value="InterPro"/>
</dbReference>
<dbReference type="InterPro" id="IPR004843">
    <property type="entry name" value="Calcineurin-like_PHP"/>
</dbReference>
<keyword evidence="1" id="KW-0732">Signal</keyword>
<sequence>MKKEPPVDQRGRTGKDGNIGNENMKKKNRILWGSVLIIIGIITAAGMILIRRDASQENQKDAGWQAYWNDVKDDWTQISLLPGSDESKLNFAWYTPENTTDEESDPDMKALAEKMDPETADGKIPSLLIGEGKNMKKAKLYPAVQASAEGVKDSRGETYHYNYVTVSGLRENTVYYYSYDNGKGYTEPMEYRTKGFKEFSFIFAGDPQIGSPNEAKNTGSETYRKTQSEAVSRDAKGWNQTIQAAMKQTKNKASFIISAGDQIQTPQSQCPGRDVSYNEIEYTGFLSPPALRSLPAAVSVGNHDGDNTNFSYHFHMPNQSRLGRTAAAGDYYFTYGNGLFLMINAQNDDTEEHRKFIEETIRKNEDCRWRIAVLHQDIYGSALHSSEPEIISMREEMTPVLEKNKIDLVLSGHDHAYSRSKMLKGGKESDSGVKENQRVLYKNPKGILYLTGGSSSGSKYYGLAEDRQSYIAARWQENVPAYSILEAAEDTLTINTYRTDCGRKTDWEVVLEKE</sequence>
<accession>A0A916VDV7</accession>
<feature type="transmembrane region" description="Helical" evidence="3">
    <location>
        <begin position="30"/>
        <end position="50"/>
    </location>
</feature>
<feature type="region of interest" description="Disordered" evidence="2">
    <location>
        <begin position="1"/>
        <end position="22"/>
    </location>
</feature>
<evidence type="ECO:0000259" key="4">
    <source>
        <dbReference type="Pfam" id="PF00149"/>
    </source>
</evidence>
<feature type="compositionally biased region" description="Basic and acidic residues" evidence="2">
    <location>
        <begin position="1"/>
        <end position="15"/>
    </location>
</feature>
<feature type="domain" description="Calcineurin-like phosphoesterase" evidence="4">
    <location>
        <begin position="203"/>
        <end position="417"/>
    </location>
</feature>
<keyword evidence="3" id="KW-0812">Transmembrane</keyword>
<comment type="caution">
    <text evidence="5">The sequence shown here is derived from an EMBL/GenBank/DDBJ whole genome shotgun (WGS) entry which is preliminary data.</text>
</comment>
<reference evidence="5" key="1">
    <citation type="submission" date="2020-06" db="EMBL/GenBank/DDBJ databases">
        <title>Characterization of fructooligosaccharide metabolism and fructooligosaccharide-degrading enzymes in human commensal butyrate producers.</title>
        <authorList>
            <person name="Tanno H."/>
            <person name="Fujii T."/>
            <person name="Hirano K."/>
            <person name="Maeno S."/>
            <person name="Tonozuka T."/>
            <person name="Sakamoto M."/>
            <person name="Ohkuma M."/>
            <person name="Tochio T."/>
            <person name="Endo A."/>
        </authorList>
    </citation>
    <scope>NUCLEOTIDE SEQUENCE</scope>
    <source>
        <strain evidence="5">JCM 17466</strain>
    </source>
</reference>
<dbReference type="InterPro" id="IPR029052">
    <property type="entry name" value="Metallo-depent_PP-like"/>
</dbReference>
<keyword evidence="3" id="KW-0472">Membrane</keyword>
<dbReference type="EMBL" id="BLYI01000062">
    <property type="protein sequence ID" value="GFO86230.1"/>
    <property type="molecule type" value="Genomic_DNA"/>
</dbReference>
<dbReference type="SUPFAM" id="SSF56300">
    <property type="entry name" value="Metallo-dependent phosphatases"/>
    <property type="match status" value="1"/>
</dbReference>
<gene>
    <name evidence="5" type="ORF">ANBU17_25770</name>
</gene>
<evidence type="ECO:0000256" key="1">
    <source>
        <dbReference type="ARBA" id="ARBA00022729"/>
    </source>
</evidence>
<evidence type="ECO:0000313" key="5">
    <source>
        <dbReference type="EMBL" id="GFO86230.1"/>
    </source>
</evidence>
<dbReference type="PANTHER" id="PTHR22953:SF153">
    <property type="entry name" value="PURPLE ACID PHOSPHATASE"/>
    <property type="match status" value="1"/>
</dbReference>
<dbReference type="Proteomes" id="UP000613208">
    <property type="component" value="Unassembled WGS sequence"/>
</dbReference>
<evidence type="ECO:0000313" key="6">
    <source>
        <dbReference type="Proteomes" id="UP000613208"/>
    </source>
</evidence>
<dbReference type="Pfam" id="PF00149">
    <property type="entry name" value="Metallophos"/>
    <property type="match status" value="1"/>
</dbReference>
<evidence type="ECO:0000256" key="2">
    <source>
        <dbReference type="SAM" id="MobiDB-lite"/>
    </source>
</evidence>
<keyword evidence="6" id="KW-1185">Reference proteome</keyword>